<reference evidence="4" key="1">
    <citation type="submission" date="2016-06" db="EMBL/GenBank/DDBJ databases">
        <authorList>
            <person name="Sutton G."/>
            <person name="Brinkac L."/>
            <person name="Sanka R."/>
            <person name="Adams M."/>
            <person name="Lau E."/>
            <person name="Mehaffy C."/>
            <person name="Tameris M."/>
            <person name="Hatherill M."/>
            <person name="Hanekom W."/>
            <person name="Mahomed H."/>
            <person name="Mcshane H."/>
        </authorList>
    </citation>
    <scope>NUCLEOTIDE SEQUENCE [LARGE SCALE GENOMIC DNA]</scope>
    <source>
        <strain evidence="4">852002-10433_SCH5171157</strain>
    </source>
</reference>
<evidence type="ECO:0000259" key="2">
    <source>
        <dbReference type="Pfam" id="PF14032"/>
    </source>
</evidence>
<dbReference type="Gene3D" id="3.40.1000.70">
    <property type="entry name" value="PknH-like extracellular domain"/>
    <property type="match status" value="1"/>
</dbReference>
<protein>
    <recommendedName>
        <fullName evidence="2">PknH-like extracellular domain-containing protein</fullName>
    </recommendedName>
</protein>
<sequence>MSDEPQSLTQSAEKWLSLAALVVAPTSLITGLCYFFGLLFIRNKLKYFGVEPSTLGYTSADYAVTTIGLFFFAALRVLVVLAVLTALAVAVRRWVATGRRIALLRNIAWLLTALGAASLGIAVVWLVSKQSLIDLLVDTARQMYMAGTIAAGIVLLTAGCWVLTLTGGVGGLRRLPKPAERTLLTVAAIGLVVALFWVTDLYAVDQGKGHGEYAADQLWAADGEYIAVQLDTTEELKLPHDQVKKTPITAEGSPGARVYRYECLRVLEAHGGRYVLVPAKWSRGHGYAITVTPDATHRITGVMNSTPVAKGPNIDPFWQCPELVRTFDKPDLVPIMIGPEDAQTLLGAANLRAAGPDTESEAVPGNSDGDTWAKGCADEGDPSEASALPPYPAGVPAAREREITGDSAAGRAWLRQRAMKFDNPAEATGFMTRVRDHWDACVGKTATVNRHGETQARTLGTHGLQDRILSMPDAAPSSTVADCTQALAAKSNIVVAVDVCGTGDPARAVAIAYEMRERIPTN</sequence>
<organism evidence="3 4">
    <name type="scientific">Mycolicibacterium peregrinum</name>
    <name type="common">Mycobacterium peregrinum</name>
    <dbReference type="NCBI Taxonomy" id="43304"/>
    <lineage>
        <taxon>Bacteria</taxon>
        <taxon>Bacillati</taxon>
        <taxon>Actinomycetota</taxon>
        <taxon>Actinomycetes</taxon>
        <taxon>Mycobacteriales</taxon>
        <taxon>Mycobacteriaceae</taxon>
        <taxon>Mycolicibacterium</taxon>
    </lineage>
</organism>
<dbReference type="RefSeq" id="WP_064884893.1">
    <property type="nucleotide sequence ID" value="NZ_LZSY01000118.1"/>
</dbReference>
<feature type="transmembrane region" description="Helical" evidence="1">
    <location>
        <begin position="182"/>
        <end position="199"/>
    </location>
</feature>
<accession>A0A1A0VXP4</accession>
<keyword evidence="1" id="KW-0812">Transmembrane</keyword>
<feature type="transmembrane region" description="Helical" evidence="1">
    <location>
        <begin position="147"/>
        <end position="170"/>
    </location>
</feature>
<gene>
    <name evidence="3" type="ORF">A5779_32475</name>
</gene>
<feature type="transmembrane region" description="Helical" evidence="1">
    <location>
        <begin position="62"/>
        <end position="91"/>
    </location>
</feature>
<dbReference type="Pfam" id="PF14032">
    <property type="entry name" value="PknH_C"/>
    <property type="match status" value="1"/>
</dbReference>
<feature type="transmembrane region" description="Helical" evidence="1">
    <location>
        <begin position="103"/>
        <end position="127"/>
    </location>
</feature>
<dbReference type="OrthoDB" id="4350047at2"/>
<dbReference type="AlphaFoldDB" id="A0A1A0VXP4"/>
<dbReference type="InterPro" id="IPR038232">
    <property type="entry name" value="PknH-like_Extracell_sf"/>
</dbReference>
<keyword evidence="1" id="KW-0472">Membrane</keyword>
<name>A0A1A0VXP4_MYCPR</name>
<evidence type="ECO:0000256" key="1">
    <source>
        <dbReference type="SAM" id="Phobius"/>
    </source>
</evidence>
<proteinExistence type="predicted"/>
<evidence type="ECO:0000313" key="4">
    <source>
        <dbReference type="Proteomes" id="UP000094008"/>
    </source>
</evidence>
<feature type="domain" description="PknH-like extracellular" evidence="2">
    <location>
        <begin position="334"/>
        <end position="516"/>
    </location>
</feature>
<dbReference type="InterPro" id="IPR026954">
    <property type="entry name" value="PknH-like_Extracell"/>
</dbReference>
<feature type="transmembrane region" description="Helical" evidence="1">
    <location>
        <begin position="15"/>
        <end position="42"/>
    </location>
</feature>
<dbReference type="EMBL" id="LZSY01000118">
    <property type="protein sequence ID" value="OBB88008.1"/>
    <property type="molecule type" value="Genomic_DNA"/>
</dbReference>
<comment type="caution">
    <text evidence="3">The sequence shown here is derived from an EMBL/GenBank/DDBJ whole genome shotgun (WGS) entry which is preliminary data.</text>
</comment>
<evidence type="ECO:0000313" key="3">
    <source>
        <dbReference type="EMBL" id="OBB88008.1"/>
    </source>
</evidence>
<dbReference type="Proteomes" id="UP000094008">
    <property type="component" value="Unassembled WGS sequence"/>
</dbReference>
<keyword evidence="1" id="KW-1133">Transmembrane helix</keyword>